<keyword evidence="3" id="KW-1185">Reference proteome</keyword>
<organism evidence="2 3">
    <name type="scientific">Novosphingobium fuchskuhlense</name>
    <dbReference type="NCBI Taxonomy" id="1117702"/>
    <lineage>
        <taxon>Bacteria</taxon>
        <taxon>Pseudomonadati</taxon>
        <taxon>Pseudomonadota</taxon>
        <taxon>Alphaproteobacteria</taxon>
        <taxon>Sphingomonadales</taxon>
        <taxon>Sphingomonadaceae</taxon>
        <taxon>Novosphingobium</taxon>
    </lineage>
</organism>
<dbReference type="InterPro" id="IPR036259">
    <property type="entry name" value="MFS_trans_sf"/>
</dbReference>
<evidence type="ECO:0000313" key="3">
    <source>
        <dbReference type="Proteomes" id="UP000058012"/>
    </source>
</evidence>
<feature type="transmembrane region" description="Helical" evidence="1">
    <location>
        <begin position="87"/>
        <end position="110"/>
    </location>
</feature>
<dbReference type="SUPFAM" id="SSF103473">
    <property type="entry name" value="MFS general substrate transporter"/>
    <property type="match status" value="1"/>
</dbReference>
<proteinExistence type="predicted"/>
<protein>
    <submittedName>
        <fullName evidence="2">MFS transporter</fullName>
    </submittedName>
</protein>
<keyword evidence="1" id="KW-0812">Transmembrane</keyword>
<feature type="transmembrane region" description="Helical" evidence="1">
    <location>
        <begin position="145"/>
        <end position="164"/>
    </location>
</feature>
<accession>A0A124JTF1</accession>
<dbReference type="STRING" id="1117702.AQZ52_14690"/>
<feature type="transmembrane region" description="Helical" evidence="1">
    <location>
        <begin position="212"/>
        <end position="233"/>
    </location>
</feature>
<comment type="caution">
    <text evidence="2">The sequence shown here is derived from an EMBL/GenBank/DDBJ whole genome shotgun (WGS) entry which is preliminary data.</text>
</comment>
<feature type="transmembrane region" description="Helical" evidence="1">
    <location>
        <begin position="248"/>
        <end position="268"/>
    </location>
</feature>
<feature type="transmembrane region" description="Helical" evidence="1">
    <location>
        <begin position="332"/>
        <end position="354"/>
    </location>
</feature>
<feature type="transmembrane region" description="Helical" evidence="1">
    <location>
        <begin position="275"/>
        <end position="293"/>
    </location>
</feature>
<name>A0A124JTF1_9SPHN</name>
<feature type="transmembrane region" description="Helical" evidence="1">
    <location>
        <begin position="360"/>
        <end position="384"/>
    </location>
</feature>
<dbReference type="AlphaFoldDB" id="A0A124JTF1"/>
<dbReference type="Gene3D" id="1.20.1250.20">
    <property type="entry name" value="MFS general substrate transporter like domains"/>
    <property type="match status" value="1"/>
</dbReference>
<evidence type="ECO:0000256" key="1">
    <source>
        <dbReference type="SAM" id="Phobius"/>
    </source>
</evidence>
<dbReference type="EMBL" id="LLZS01000009">
    <property type="protein sequence ID" value="KUR70112.1"/>
    <property type="molecule type" value="Genomic_DNA"/>
</dbReference>
<reference evidence="2 3" key="1">
    <citation type="submission" date="2015-10" db="EMBL/GenBank/DDBJ databases">
        <title>Draft genome sequence of Novosphingobium fuchskuhlense DSM 25065 isolated from a surface water sample of the southwest basin of Lake Grosse Fuchskuhle.</title>
        <authorList>
            <person name="Ruckert C."/>
            <person name="Winkler A."/>
            <person name="Glaeser J."/>
            <person name="Grossart H.-P."/>
            <person name="Kalinowski J."/>
            <person name="Glaeser S."/>
        </authorList>
    </citation>
    <scope>NUCLEOTIDE SEQUENCE [LARGE SCALE GENOMIC DNA]</scope>
    <source>
        <strain evidence="2 3">FNE08-7</strain>
    </source>
</reference>
<feature type="transmembrane region" description="Helical" evidence="1">
    <location>
        <begin position="55"/>
        <end position="75"/>
    </location>
</feature>
<keyword evidence="1" id="KW-0472">Membrane</keyword>
<feature type="transmembrane region" description="Helical" evidence="1">
    <location>
        <begin position="116"/>
        <end position="133"/>
    </location>
</feature>
<gene>
    <name evidence="2" type="ORF">AQZ52_14690</name>
</gene>
<dbReference type="Proteomes" id="UP000058012">
    <property type="component" value="Unassembled WGS sequence"/>
</dbReference>
<feature type="transmembrane region" description="Helical" evidence="1">
    <location>
        <begin position="299"/>
        <end position="320"/>
    </location>
</feature>
<feature type="transmembrane region" description="Helical" evidence="1">
    <location>
        <begin position="170"/>
        <end position="191"/>
    </location>
</feature>
<keyword evidence="1" id="KW-1133">Transmembrane helix</keyword>
<sequence>MDQAHGTAGSQQADTAPFLPTLIGIGAATAAAHIGNNFTTYLVGGLMDRFGFTPFAMGAWNMAETLSYAAAMFLVAPRARGLDARVLAMLASALVIAAQAGSALTGAYALLFAGRIGTGLGFGLMNSALNLAAGRTGNPARWISLGIAVQTLLYTGIAVFVPLIGRDHGAAGMFLALAGVSVLFGLCALLLPGGRGAVDAVAAGPTRIGADGWRVLAAMALFAFGSLAIWPFIERTAHAIGVPATQFGLYQSAAVLASAVGNAGLAMVIGRLPRAWPLAAALGVCALMCGLLTTVGSAAAFGAAFVAFMVSWFLTYPLLIRLAYAQASGERLAVMTSGTWLLAQSLGSLAAGAMAQGFGAYTLIGPVGGVICALAIFAAMPVAIRLDREGALNSPRT</sequence>
<evidence type="ECO:0000313" key="2">
    <source>
        <dbReference type="EMBL" id="KUR70112.1"/>
    </source>
</evidence>